<dbReference type="EMBL" id="JBHSFK010000012">
    <property type="protein sequence ID" value="MFC4501722.1"/>
    <property type="molecule type" value="Genomic_DNA"/>
</dbReference>
<evidence type="ECO:0000313" key="2">
    <source>
        <dbReference type="Proteomes" id="UP001595839"/>
    </source>
</evidence>
<reference evidence="2" key="1">
    <citation type="journal article" date="2019" name="Int. J. Syst. Evol. Microbiol.">
        <title>The Global Catalogue of Microorganisms (GCM) 10K type strain sequencing project: providing services to taxonomists for standard genome sequencing and annotation.</title>
        <authorList>
            <consortium name="The Broad Institute Genomics Platform"/>
            <consortium name="The Broad Institute Genome Sequencing Center for Infectious Disease"/>
            <person name="Wu L."/>
            <person name="Ma J."/>
        </authorList>
    </citation>
    <scope>NUCLEOTIDE SEQUENCE [LARGE SCALE GENOMIC DNA]</scope>
    <source>
        <strain evidence="2">CGMCC 4.7177</strain>
    </source>
</reference>
<dbReference type="Proteomes" id="UP001595839">
    <property type="component" value="Unassembled WGS sequence"/>
</dbReference>
<comment type="caution">
    <text evidence="1">The sequence shown here is derived from an EMBL/GenBank/DDBJ whole genome shotgun (WGS) entry which is preliminary data.</text>
</comment>
<name>A0ABV9AQP3_9ACTN</name>
<sequence length="60" mass="6856">MRAYKKSTRHPYCLYLRSDELIELLAEASGAVHAAWRQGQQLPALAKVHDRLALLLKEKP</sequence>
<gene>
    <name evidence="1" type="ORF">ACFPIH_19660</name>
</gene>
<proteinExistence type="predicted"/>
<organism evidence="1 2">
    <name type="scientific">Streptomyces vulcanius</name>
    <dbReference type="NCBI Taxonomy" id="1441876"/>
    <lineage>
        <taxon>Bacteria</taxon>
        <taxon>Bacillati</taxon>
        <taxon>Actinomycetota</taxon>
        <taxon>Actinomycetes</taxon>
        <taxon>Kitasatosporales</taxon>
        <taxon>Streptomycetaceae</taxon>
        <taxon>Streptomyces</taxon>
    </lineage>
</organism>
<protein>
    <submittedName>
        <fullName evidence="1">Uncharacterized protein</fullName>
    </submittedName>
</protein>
<accession>A0ABV9AQP3</accession>
<evidence type="ECO:0000313" key="1">
    <source>
        <dbReference type="EMBL" id="MFC4501722.1"/>
    </source>
</evidence>
<keyword evidence="2" id="KW-1185">Reference proteome</keyword>
<dbReference type="RefSeq" id="WP_381173805.1">
    <property type="nucleotide sequence ID" value="NZ_JBHSFK010000012.1"/>
</dbReference>